<sequence>MQNPFKLSAIVIACALALSACSSSSSGDGSNVTPTPPETSTPDNSTPDNSNPDNSNPDNGTPDNGTPDDSTPDNGTPDDSTPDNGTPDNSTPDTTSYVVPEGIAKNSFNANTSVSYDTANFDKITVDGVEIQLSEATTKIAAGNPNFVHSVYYTDKGESNGTNSSLNFTGANVITSQRKSDISDASYEFANVVAGAVVAGDNQYLFVQGTPTELTAVPTGGTATYNGGFLRFAGSIADNLFQESGAITGNFTAEVDFDAKTISGQIRNGNGAPTTVAQTFEGDVSSEGFTAQWTDGDTGDGLKGNFYGSTAEEVGGTFERSDSFGVFVGKQ</sequence>
<dbReference type="Proteomes" id="UP000295496">
    <property type="component" value="Unassembled WGS sequence"/>
</dbReference>
<feature type="chain" id="PRO_5030099165" evidence="2">
    <location>
        <begin position="27"/>
        <end position="331"/>
    </location>
</feature>
<feature type="signal peptide" evidence="2">
    <location>
        <begin position="1"/>
        <end position="26"/>
    </location>
</feature>
<proteinExistence type="predicted"/>
<protein>
    <submittedName>
        <fullName evidence="4">Transferrin binding protein</fullName>
    </submittedName>
</protein>
<keyword evidence="2" id="KW-0732">Signal</keyword>
<evidence type="ECO:0000256" key="2">
    <source>
        <dbReference type="SAM" id="SignalP"/>
    </source>
</evidence>
<dbReference type="EMBL" id="SMGJ01000001">
    <property type="protein sequence ID" value="TCK71448.1"/>
    <property type="molecule type" value="Genomic_DNA"/>
</dbReference>
<dbReference type="Pfam" id="PF01298">
    <property type="entry name" value="TbpB_B_D"/>
    <property type="match status" value="1"/>
</dbReference>
<dbReference type="RefSeq" id="WP_132300230.1">
    <property type="nucleotide sequence ID" value="NZ_CP170642.1"/>
</dbReference>
<gene>
    <name evidence="4" type="ORF">EV692_0520</name>
</gene>
<dbReference type="SUPFAM" id="SSF56925">
    <property type="entry name" value="OMPA-like"/>
    <property type="match status" value="1"/>
</dbReference>
<dbReference type="InterPro" id="IPR011250">
    <property type="entry name" value="OMP/PagP_B-barrel"/>
</dbReference>
<dbReference type="AlphaFoldDB" id="A0A4R1L0L5"/>
<comment type="caution">
    <text evidence="4">The sequence shown here is derived from an EMBL/GenBank/DDBJ whole genome shotgun (WGS) entry which is preliminary data.</text>
</comment>
<feature type="domain" description="Transferrin-binding protein B C-lobe/N-lobe beta-barrel" evidence="3">
    <location>
        <begin position="217"/>
        <end position="331"/>
    </location>
</feature>
<organism evidence="4 5">
    <name type="scientific">Lonepinella koalarum</name>
    <dbReference type="NCBI Taxonomy" id="53417"/>
    <lineage>
        <taxon>Bacteria</taxon>
        <taxon>Pseudomonadati</taxon>
        <taxon>Pseudomonadota</taxon>
        <taxon>Gammaproteobacteria</taxon>
        <taxon>Pasteurellales</taxon>
        <taxon>Pasteurellaceae</taxon>
        <taxon>Lonepinella</taxon>
    </lineage>
</organism>
<feature type="compositionally biased region" description="Polar residues" evidence="1">
    <location>
        <begin position="67"/>
        <end position="97"/>
    </location>
</feature>
<accession>A0A4R1L0L5</accession>
<dbReference type="InterPro" id="IPR001677">
    <property type="entry name" value="TbpB_B_D"/>
</dbReference>
<keyword evidence="5" id="KW-1185">Reference proteome</keyword>
<name>A0A4R1L0L5_9PAST</name>
<feature type="region of interest" description="Disordered" evidence="1">
    <location>
        <begin position="21"/>
        <end position="98"/>
    </location>
</feature>
<evidence type="ECO:0000259" key="3">
    <source>
        <dbReference type="Pfam" id="PF01298"/>
    </source>
</evidence>
<evidence type="ECO:0000313" key="4">
    <source>
        <dbReference type="EMBL" id="TCK71448.1"/>
    </source>
</evidence>
<dbReference type="PROSITE" id="PS51257">
    <property type="entry name" value="PROKAR_LIPOPROTEIN"/>
    <property type="match status" value="1"/>
</dbReference>
<reference evidence="4 5" key="1">
    <citation type="submission" date="2019-03" db="EMBL/GenBank/DDBJ databases">
        <title>Genomic Encyclopedia of Type Strains, Phase IV (KMG-IV): sequencing the most valuable type-strain genomes for metagenomic binning, comparative biology and taxonomic classification.</title>
        <authorList>
            <person name="Goeker M."/>
        </authorList>
    </citation>
    <scope>NUCLEOTIDE SEQUENCE [LARGE SCALE GENOMIC DNA]</scope>
    <source>
        <strain evidence="4 5">DSM 10053</strain>
    </source>
</reference>
<dbReference type="Gene3D" id="2.40.160.90">
    <property type="match status" value="1"/>
</dbReference>
<evidence type="ECO:0000313" key="5">
    <source>
        <dbReference type="Proteomes" id="UP000295496"/>
    </source>
</evidence>
<feature type="compositionally biased region" description="Low complexity" evidence="1">
    <location>
        <begin position="40"/>
        <end position="65"/>
    </location>
</feature>
<evidence type="ECO:0000256" key="1">
    <source>
        <dbReference type="SAM" id="MobiDB-lite"/>
    </source>
</evidence>